<feature type="compositionally biased region" description="Polar residues" evidence="1">
    <location>
        <begin position="28"/>
        <end position="46"/>
    </location>
</feature>
<gene>
    <name evidence="2" type="ORF">PoB_004458800</name>
</gene>
<sequence>MLASPPRGLQGPFCRGFEPRYRRPGSPLSLQVSSVGISRNEQTKTLRSQKKKKMERFTPSDLITVLVQDLSAATVVNIHLALCTHQKSDFLSLTFIAPRRQNPFYGMEVNNNNKRNIKDKRSNTPGCALT</sequence>
<name>A0AAV4BEQ9_9GAST</name>
<evidence type="ECO:0000256" key="1">
    <source>
        <dbReference type="SAM" id="MobiDB-lite"/>
    </source>
</evidence>
<reference evidence="2 3" key="1">
    <citation type="journal article" date="2021" name="Elife">
        <title>Chloroplast acquisition without the gene transfer in kleptoplastic sea slugs, Plakobranchus ocellatus.</title>
        <authorList>
            <person name="Maeda T."/>
            <person name="Takahashi S."/>
            <person name="Yoshida T."/>
            <person name="Shimamura S."/>
            <person name="Takaki Y."/>
            <person name="Nagai Y."/>
            <person name="Toyoda A."/>
            <person name="Suzuki Y."/>
            <person name="Arimoto A."/>
            <person name="Ishii H."/>
            <person name="Satoh N."/>
            <person name="Nishiyama T."/>
            <person name="Hasebe M."/>
            <person name="Maruyama T."/>
            <person name="Minagawa J."/>
            <person name="Obokata J."/>
            <person name="Shigenobu S."/>
        </authorList>
    </citation>
    <scope>NUCLEOTIDE SEQUENCE [LARGE SCALE GENOMIC DNA]</scope>
</reference>
<organism evidence="2 3">
    <name type="scientific">Plakobranchus ocellatus</name>
    <dbReference type="NCBI Taxonomy" id="259542"/>
    <lineage>
        <taxon>Eukaryota</taxon>
        <taxon>Metazoa</taxon>
        <taxon>Spiralia</taxon>
        <taxon>Lophotrochozoa</taxon>
        <taxon>Mollusca</taxon>
        <taxon>Gastropoda</taxon>
        <taxon>Heterobranchia</taxon>
        <taxon>Euthyneura</taxon>
        <taxon>Panpulmonata</taxon>
        <taxon>Sacoglossa</taxon>
        <taxon>Placobranchoidea</taxon>
        <taxon>Plakobranchidae</taxon>
        <taxon>Plakobranchus</taxon>
    </lineage>
</organism>
<evidence type="ECO:0000313" key="2">
    <source>
        <dbReference type="EMBL" id="GFO18083.1"/>
    </source>
</evidence>
<dbReference type="AlphaFoldDB" id="A0AAV4BEQ9"/>
<comment type="caution">
    <text evidence="2">The sequence shown here is derived from an EMBL/GenBank/DDBJ whole genome shotgun (WGS) entry which is preliminary data.</text>
</comment>
<keyword evidence="3" id="KW-1185">Reference proteome</keyword>
<protein>
    <submittedName>
        <fullName evidence="2">Uncharacterized protein</fullName>
    </submittedName>
</protein>
<dbReference type="EMBL" id="BLXT01004927">
    <property type="protein sequence ID" value="GFO18083.1"/>
    <property type="molecule type" value="Genomic_DNA"/>
</dbReference>
<accession>A0AAV4BEQ9</accession>
<dbReference type="Proteomes" id="UP000735302">
    <property type="component" value="Unassembled WGS sequence"/>
</dbReference>
<feature type="region of interest" description="Disordered" evidence="1">
    <location>
        <begin position="24"/>
        <end position="53"/>
    </location>
</feature>
<proteinExistence type="predicted"/>
<evidence type="ECO:0000313" key="3">
    <source>
        <dbReference type="Proteomes" id="UP000735302"/>
    </source>
</evidence>